<gene>
    <name evidence="2" type="ORF">HPBE_LOCUS12349</name>
</gene>
<sequence>MRGEMASDGNERRFVADETSLRLRSPPSNNSAAHGVVLRPHRHSTARVLRYEFLLLIRSFSKERRLPFPNPPINHIVDSNDSSLQNASPTNRHSYHGATTTLTSLIGRERFGSALGPKRFSQPLQYSAPGSDIYSYNQYHAILEQLQSKNRTACNGERMGGLD</sequence>
<name>A0A3P7YUU7_HELPZ</name>
<dbReference type="WBParaSite" id="HPBE_0001234801-mRNA-1">
    <property type="protein sequence ID" value="HPBE_0001234801-mRNA-1"/>
    <property type="gene ID" value="HPBE_0001234801"/>
</dbReference>
<feature type="compositionally biased region" description="Basic and acidic residues" evidence="1">
    <location>
        <begin position="1"/>
        <end position="21"/>
    </location>
</feature>
<organism evidence="2">
    <name type="scientific">Heligmosomoides polygyrus</name>
    <name type="common">Parasitic roundworm</name>
    <dbReference type="NCBI Taxonomy" id="6339"/>
    <lineage>
        <taxon>Eukaryota</taxon>
        <taxon>Metazoa</taxon>
        <taxon>Ecdysozoa</taxon>
        <taxon>Nematoda</taxon>
        <taxon>Chromadorea</taxon>
        <taxon>Rhabditida</taxon>
        <taxon>Rhabditina</taxon>
        <taxon>Rhabditomorpha</taxon>
        <taxon>Strongyloidea</taxon>
        <taxon>Heligmosomidae</taxon>
        <taxon>Heligmosomoides</taxon>
    </lineage>
</organism>
<reference evidence="4" key="2">
    <citation type="submission" date="2019-09" db="UniProtKB">
        <authorList>
            <consortium name="WormBaseParasite"/>
        </authorList>
    </citation>
    <scope>IDENTIFICATION</scope>
</reference>
<reference evidence="2 3" key="1">
    <citation type="submission" date="2018-11" db="EMBL/GenBank/DDBJ databases">
        <authorList>
            <consortium name="Pathogen Informatics"/>
        </authorList>
    </citation>
    <scope>NUCLEOTIDE SEQUENCE [LARGE SCALE GENOMIC DNA]</scope>
</reference>
<feature type="region of interest" description="Disordered" evidence="1">
    <location>
        <begin position="77"/>
        <end position="96"/>
    </location>
</feature>
<evidence type="ECO:0000256" key="1">
    <source>
        <dbReference type="SAM" id="MobiDB-lite"/>
    </source>
</evidence>
<dbReference type="EMBL" id="UZAH01027463">
    <property type="protein sequence ID" value="VDO91790.1"/>
    <property type="molecule type" value="Genomic_DNA"/>
</dbReference>
<proteinExistence type="predicted"/>
<evidence type="ECO:0000313" key="2">
    <source>
        <dbReference type="EMBL" id="VDO91790.1"/>
    </source>
</evidence>
<dbReference type="Proteomes" id="UP000050761">
    <property type="component" value="Unassembled WGS sequence"/>
</dbReference>
<dbReference type="OrthoDB" id="5856343at2759"/>
<protein>
    <submittedName>
        <fullName evidence="2 4">Uncharacterized protein</fullName>
    </submittedName>
</protein>
<dbReference type="AlphaFoldDB" id="A0A3P7YUU7"/>
<evidence type="ECO:0000313" key="3">
    <source>
        <dbReference type="Proteomes" id="UP000050761"/>
    </source>
</evidence>
<accession>A0A3P7YUU7</accession>
<evidence type="ECO:0000313" key="4">
    <source>
        <dbReference type="WBParaSite" id="HPBE_0001234801-mRNA-1"/>
    </source>
</evidence>
<keyword evidence="3" id="KW-1185">Reference proteome</keyword>
<feature type="region of interest" description="Disordered" evidence="1">
    <location>
        <begin position="1"/>
        <end position="34"/>
    </location>
</feature>